<protein>
    <submittedName>
        <fullName evidence="1">Uncharacterized protein</fullName>
    </submittedName>
</protein>
<evidence type="ECO:0000313" key="2">
    <source>
        <dbReference type="Proteomes" id="UP001238179"/>
    </source>
</evidence>
<keyword evidence="2" id="KW-1185">Reference proteome</keyword>
<sequence>MDEREFLRHLLATLAYRGGKCLRGAPPAFATFPGGGRTPLAILSHISDLLERTHALVLGEELRQEAVPEAWDLESARFFAAMERLDGRLAAGPLGTDWQRLVHGPLADALTHVGQLAMLRRMAGCPLPRESYSAAEITTGRVGADQAPARKPYPA</sequence>
<reference evidence="2" key="1">
    <citation type="journal article" date="2023" name="Int. J. Syst. Evol. Microbiol.">
        <title>Mesoterricola silvestris gen. nov., sp. nov., Mesoterricola sediminis sp. nov., Geothrix oryzae sp. nov., Geothrix edaphica sp. nov., Geothrix rubra sp. nov., and Geothrix limicola sp. nov., six novel members of Acidobacteriota isolated from soils.</title>
        <authorList>
            <person name="Itoh H."/>
            <person name="Sugisawa Y."/>
            <person name="Mise K."/>
            <person name="Xu Z."/>
            <person name="Kuniyasu M."/>
            <person name="Ushijima N."/>
            <person name="Kawano K."/>
            <person name="Kobayashi E."/>
            <person name="Shiratori Y."/>
            <person name="Masuda Y."/>
            <person name="Senoo K."/>
        </authorList>
    </citation>
    <scope>NUCLEOTIDE SEQUENCE [LARGE SCALE GENOMIC DNA]</scope>
    <source>
        <strain evidence="2">W79</strain>
    </source>
</reference>
<dbReference type="AlphaFoldDB" id="A0AA48K8N0"/>
<gene>
    <name evidence="1" type="ORF">METEAL_14640</name>
</gene>
<dbReference type="RefSeq" id="WP_316415204.1">
    <property type="nucleotide sequence ID" value="NZ_AP027080.1"/>
</dbReference>
<dbReference type="EMBL" id="AP027080">
    <property type="protein sequence ID" value="BDU72290.1"/>
    <property type="molecule type" value="Genomic_DNA"/>
</dbReference>
<accession>A0AA48K8N0</accession>
<name>A0AA48K8N0_9BACT</name>
<proteinExistence type="predicted"/>
<dbReference type="KEGG" id="msil:METEAL_14640"/>
<dbReference type="Proteomes" id="UP001238179">
    <property type="component" value="Chromosome"/>
</dbReference>
<evidence type="ECO:0000313" key="1">
    <source>
        <dbReference type="EMBL" id="BDU72290.1"/>
    </source>
</evidence>
<organism evidence="1 2">
    <name type="scientific">Mesoterricola silvestris</name>
    <dbReference type="NCBI Taxonomy" id="2927979"/>
    <lineage>
        <taxon>Bacteria</taxon>
        <taxon>Pseudomonadati</taxon>
        <taxon>Acidobacteriota</taxon>
        <taxon>Holophagae</taxon>
        <taxon>Holophagales</taxon>
        <taxon>Holophagaceae</taxon>
        <taxon>Mesoterricola</taxon>
    </lineage>
</organism>